<keyword evidence="3" id="KW-1185">Reference proteome</keyword>
<feature type="transmembrane region" description="Helical" evidence="1">
    <location>
        <begin position="6"/>
        <end position="23"/>
    </location>
</feature>
<keyword evidence="1" id="KW-0812">Transmembrane</keyword>
<evidence type="ECO:0000313" key="2">
    <source>
        <dbReference type="EMBL" id="ROS01754.1"/>
    </source>
</evidence>
<gene>
    <name evidence="2" type="ORF">EDC56_2199</name>
</gene>
<evidence type="ECO:0000313" key="3">
    <source>
        <dbReference type="Proteomes" id="UP000275394"/>
    </source>
</evidence>
<name>A0A3N2DPK2_9GAMM</name>
<proteinExistence type="predicted"/>
<keyword evidence="1" id="KW-0472">Membrane</keyword>
<accession>A0A3N2DPK2</accession>
<reference evidence="2 3" key="1">
    <citation type="submission" date="2018-11" db="EMBL/GenBank/DDBJ databases">
        <title>Genomic Encyclopedia of Type Strains, Phase IV (KMG-IV): sequencing the most valuable type-strain genomes for metagenomic binning, comparative biology and taxonomic classification.</title>
        <authorList>
            <person name="Goeker M."/>
        </authorList>
    </citation>
    <scope>NUCLEOTIDE SEQUENCE [LARGE SCALE GENOMIC DNA]</scope>
    <source>
        <strain evidence="2 3">DSM 100316</strain>
    </source>
</reference>
<sequence length="101" mass="11535">MTDLHLLIILVTALSAAALLYRYRHNRRCMQIVRAYAFLDLCHNGRSPEESRLTVASLDRRTCLDLLDHAECYAKARFDGDLDAMIACAHQQGLNDQHARH</sequence>
<dbReference type="EMBL" id="RKHR01000004">
    <property type="protein sequence ID" value="ROS01754.1"/>
    <property type="molecule type" value="Genomic_DNA"/>
</dbReference>
<keyword evidence="1" id="KW-1133">Transmembrane helix</keyword>
<dbReference type="AlphaFoldDB" id="A0A3N2DPK2"/>
<dbReference type="Proteomes" id="UP000275394">
    <property type="component" value="Unassembled WGS sequence"/>
</dbReference>
<evidence type="ECO:0000256" key="1">
    <source>
        <dbReference type="SAM" id="Phobius"/>
    </source>
</evidence>
<protein>
    <submittedName>
        <fullName evidence="2">Uncharacterized protein</fullName>
    </submittedName>
</protein>
<comment type="caution">
    <text evidence="2">The sequence shown here is derived from an EMBL/GenBank/DDBJ whole genome shotgun (WGS) entry which is preliminary data.</text>
</comment>
<organism evidence="2 3">
    <name type="scientific">Sinobacterium caligoides</name>
    <dbReference type="NCBI Taxonomy" id="933926"/>
    <lineage>
        <taxon>Bacteria</taxon>
        <taxon>Pseudomonadati</taxon>
        <taxon>Pseudomonadota</taxon>
        <taxon>Gammaproteobacteria</taxon>
        <taxon>Cellvibrionales</taxon>
        <taxon>Spongiibacteraceae</taxon>
        <taxon>Sinobacterium</taxon>
    </lineage>
</organism>